<accession>L1NE75</accession>
<evidence type="ECO:0000313" key="2">
    <source>
        <dbReference type="EMBL" id="EKY01580.1"/>
    </source>
</evidence>
<proteinExistence type="predicted"/>
<protein>
    <submittedName>
        <fullName evidence="2">Peptidase, M23 family</fullName>
    </submittedName>
</protein>
<dbReference type="Pfam" id="PF01551">
    <property type="entry name" value="Peptidase_M23"/>
    <property type="match status" value="1"/>
</dbReference>
<feature type="domain" description="M23ase beta-sheet core" evidence="1">
    <location>
        <begin position="37"/>
        <end position="94"/>
    </location>
</feature>
<keyword evidence="3" id="KW-1185">Reference proteome</keyword>
<dbReference type="PANTHER" id="PTHR21666:SF285">
    <property type="entry name" value="M23 FAMILY METALLOPEPTIDASE"/>
    <property type="match status" value="1"/>
</dbReference>
<organism evidence="2 3">
    <name type="scientific">Hoylesella saccharolytica F0055</name>
    <dbReference type="NCBI Taxonomy" id="1127699"/>
    <lineage>
        <taxon>Bacteria</taxon>
        <taxon>Pseudomonadati</taxon>
        <taxon>Bacteroidota</taxon>
        <taxon>Bacteroidia</taxon>
        <taxon>Bacteroidales</taxon>
        <taxon>Prevotellaceae</taxon>
        <taxon>Hoylesella</taxon>
    </lineage>
</organism>
<dbReference type="InterPro" id="IPR011055">
    <property type="entry name" value="Dup_hybrid_motif"/>
</dbReference>
<reference evidence="2 3" key="1">
    <citation type="submission" date="2012-05" db="EMBL/GenBank/DDBJ databases">
        <authorList>
            <person name="Weinstock G."/>
            <person name="Sodergren E."/>
            <person name="Lobos E.A."/>
            <person name="Fulton L."/>
            <person name="Fulton R."/>
            <person name="Courtney L."/>
            <person name="Fronick C."/>
            <person name="O'Laughlin M."/>
            <person name="Godfrey J."/>
            <person name="Wilson R.M."/>
            <person name="Miner T."/>
            <person name="Farmer C."/>
            <person name="Delehaunty K."/>
            <person name="Cordes M."/>
            <person name="Minx P."/>
            <person name="Tomlinson C."/>
            <person name="Chen J."/>
            <person name="Wollam A."/>
            <person name="Pepin K.H."/>
            <person name="Bhonagiri V."/>
            <person name="Zhang X."/>
            <person name="Suruliraj S."/>
            <person name="Warren W."/>
            <person name="Mitreva M."/>
            <person name="Mardis E.R."/>
            <person name="Wilson R.K."/>
        </authorList>
    </citation>
    <scope>NUCLEOTIDE SEQUENCE [LARGE SCALE GENOMIC DNA]</scope>
    <source>
        <strain evidence="2 3">F0055</strain>
    </source>
</reference>
<dbReference type="SUPFAM" id="SSF51261">
    <property type="entry name" value="Duplicated hybrid motif"/>
    <property type="match status" value="1"/>
</dbReference>
<evidence type="ECO:0000313" key="3">
    <source>
        <dbReference type="Proteomes" id="UP000010433"/>
    </source>
</evidence>
<dbReference type="STRING" id="1127699.HMPREF9151_01004"/>
<dbReference type="PANTHER" id="PTHR21666">
    <property type="entry name" value="PEPTIDASE-RELATED"/>
    <property type="match status" value="1"/>
</dbReference>
<dbReference type="CDD" id="cd12797">
    <property type="entry name" value="M23_peptidase"/>
    <property type="match status" value="1"/>
</dbReference>
<dbReference type="AlphaFoldDB" id="L1NE75"/>
<gene>
    <name evidence="2" type="ORF">HMPREF9151_01004</name>
</gene>
<name>L1NE75_9BACT</name>
<dbReference type="Proteomes" id="UP000010433">
    <property type="component" value="Unassembled WGS sequence"/>
</dbReference>
<sequence length="549" mass="61693">MSIWLTIFLMARIGYGSPVSAPIVLAGNFGEPRPNHFHGGVDVKTGGVEGKGIFSIGDGYVWHISVGINGFGNAVYVRHPEGYTSVYCHLKDFSPVLRMRLRRKQYACSTSVGDFYFHPTEMPVSRGELIALSGNTGASQAPHLHLEILDTRRGDQLDPLDFIGNIVADGLPPIAHGAMAYPKSGEGVFNGSSVKQSFGFPTHQLSRTFTAWGKVGFGLWANDYMEATYNRYGVRRTELLVDDRCVFCSEVNRIAEDKTVEVNAWGDAEHFYRTGVWYLRAFTQNGTSLPFIRTDANAGYIDFNEERVYQLEFIITDFKGNTSRYAFTVTGKKNDIPERRDDCVLNVINWNRQTAILLPDAQLLVRKGAVSDCIKLTPSIRRNANALSDEYTFSLRPIRLFRSATIRLRVNQKVADPSKLYIVGKGVVDRYLGGNYERGWISASIRDLHLAYSVDSDNEPPVISAVAPSIWQKNGVIKMRLEDAKSGVDGYEGRVDGQFMLFEEAEKSTWVECRLKDTPLHRTSKPRQLRFTAIDRCGNRRTFESQIIY</sequence>
<evidence type="ECO:0000259" key="1">
    <source>
        <dbReference type="Pfam" id="PF01551"/>
    </source>
</evidence>
<dbReference type="HOGENOM" id="CLU_025250_0_0_10"/>
<dbReference type="Gene3D" id="2.70.70.10">
    <property type="entry name" value="Glucose Permease (Domain IIA)"/>
    <property type="match status" value="1"/>
</dbReference>
<dbReference type="PATRIC" id="fig|1127699.3.peg.929"/>
<dbReference type="EMBL" id="AMEP01000067">
    <property type="protein sequence ID" value="EKY01580.1"/>
    <property type="molecule type" value="Genomic_DNA"/>
</dbReference>
<dbReference type="OrthoDB" id="9810477at2"/>
<dbReference type="InterPro" id="IPR050570">
    <property type="entry name" value="Cell_wall_metabolism_enzyme"/>
</dbReference>
<dbReference type="InterPro" id="IPR016047">
    <property type="entry name" value="M23ase_b-sheet_dom"/>
</dbReference>
<comment type="caution">
    <text evidence="2">The sequence shown here is derived from an EMBL/GenBank/DDBJ whole genome shotgun (WGS) entry which is preliminary data.</text>
</comment>
<dbReference type="GO" id="GO:0004222">
    <property type="term" value="F:metalloendopeptidase activity"/>
    <property type="evidence" value="ECO:0007669"/>
    <property type="project" value="TreeGrafter"/>
</dbReference>